<dbReference type="STRING" id="1051890.A0A3N4M7G2"/>
<evidence type="ECO:0000256" key="3">
    <source>
        <dbReference type="PROSITE-ProRule" id="PRU00221"/>
    </source>
</evidence>
<dbReference type="InterPro" id="IPR036322">
    <property type="entry name" value="WD40_repeat_dom_sf"/>
</dbReference>
<dbReference type="InterPro" id="IPR001680">
    <property type="entry name" value="WD40_rpt"/>
</dbReference>
<dbReference type="SMART" id="SM00320">
    <property type="entry name" value="WD40"/>
    <property type="match status" value="6"/>
</dbReference>
<name>A0A3N4M7G2_9PEZI</name>
<proteinExistence type="predicted"/>
<reference evidence="4 5" key="1">
    <citation type="journal article" date="2018" name="Nat. Ecol. Evol.">
        <title>Pezizomycetes genomes reveal the molecular basis of ectomycorrhizal truffle lifestyle.</title>
        <authorList>
            <person name="Murat C."/>
            <person name="Payen T."/>
            <person name="Noel B."/>
            <person name="Kuo A."/>
            <person name="Morin E."/>
            <person name="Chen J."/>
            <person name="Kohler A."/>
            <person name="Krizsan K."/>
            <person name="Balestrini R."/>
            <person name="Da Silva C."/>
            <person name="Montanini B."/>
            <person name="Hainaut M."/>
            <person name="Levati E."/>
            <person name="Barry K.W."/>
            <person name="Belfiori B."/>
            <person name="Cichocki N."/>
            <person name="Clum A."/>
            <person name="Dockter R.B."/>
            <person name="Fauchery L."/>
            <person name="Guy J."/>
            <person name="Iotti M."/>
            <person name="Le Tacon F."/>
            <person name="Lindquist E.A."/>
            <person name="Lipzen A."/>
            <person name="Malagnac F."/>
            <person name="Mello A."/>
            <person name="Molinier V."/>
            <person name="Miyauchi S."/>
            <person name="Poulain J."/>
            <person name="Riccioni C."/>
            <person name="Rubini A."/>
            <person name="Sitrit Y."/>
            <person name="Splivallo R."/>
            <person name="Traeger S."/>
            <person name="Wang M."/>
            <person name="Zifcakova L."/>
            <person name="Wipf D."/>
            <person name="Zambonelli A."/>
            <person name="Paolocci F."/>
            <person name="Nowrousian M."/>
            <person name="Ottonello S."/>
            <person name="Baldrian P."/>
            <person name="Spatafora J.W."/>
            <person name="Henrissat B."/>
            <person name="Nagy L.G."/>
            <person name="Aury J.M."/>
            <person name="Wincker P."/>
            <person name="Grigoriev I.V."/>
            <person name="Bonfante P."/>
            <person name="Martin F.M."/>
        </authorList>
    </citation>
    <scope>NUCLEOTIDE SEQUENCE [LARGE SCALE GENOMIC DNA]</scope>
    <source>
        <strain evidence="4 5">ATCC MYA-4762</strain>
    </source>
</reference>
<dbReference type="InParanoid" id="A0A3N4M7G2"/>
<feature type="repeat" description="WD" evidence="3">
    <location>
        <begin position="166"/>
        <end position="207"/>
    </location>
</feature>
<feature type="repeat" description="WD" evidence="3">
    <location>
        <begin position="208"/>
        <end position="249"/>
    </location>
</feature>
<dbReference type="InterPro" id="IPR051510">
    <property type="entry name" value="SKI8"/>
</dbReference>
<dbReference type="InterPro" id="IPR015943">
    <property type="entry name" value="WD40/YVTN_repeat-like_dom_sf"/>
</dbReference>
<dbReference type="GO" id="GO:0005634">
    <property type="term" value="C:nucleus"/>
    <property type="evidence" value="ECO:0007669"/>
    <property type="project" value="TreeGrafter"/>
</dbReference>
<dbReference type="EMBL" id="ML121529">
    <property type="protein sequence ID" value="RPB28561.1"/>
    <property type="molecule type" value="Genomic_DNA"/>
</dbReference>
<dbReference type="PROSITE" id="PS50082">
    <property type="entry name" value="WD_REPEATS_2"/>
    <property type="match status" value="4"/>
</dbReference>
<feature type="repeat" description="WD" evidence="3">
    <location>
        <begin position="55"/>
        <end position="89"/>
    </location>
</feature>
<dbReference type="CDD" id="cd00200">
    <property type="entry name" value="WD40"/>
    <property type="match status" value="1"/>
</dbReference>
<evidence type="ECO:0000313" key="5">
    <source>
        <dbReference type="Proteomes" id="UP000267821"/>
    </source>
</evidence>
<organism evidence="4 5">
    <name type="scientific">Terfezia boudieri ATCC MYA-4762</name>
    <dbReference type="NCBI Taxonomy" id="1051890"/>
    <lineage>
        <taxon>Eukaryota</taxon>
        <taxon>Fungi</taxon>
        <taxon>Dikarya</taxon>
        <taxon>Ascomycota</taxon>
        <taxon>Pezizomycotina</taxon>
        <taxon>Pezizomycetes</taxon>
        <taxon>Pezizales</taxon>
        <taxon>Pezizaceae</taxon>
        <taxon>Terfezia</taxon>
    </lineage>
</organism>
<protein>
    <submittedName>
        <fullName evidence="4">Ca2+/calmodulin-dependent protein kinase</fullName>
    </submittedName>
</protein>
<evidence type="ECO:0000256" key="2">
    <source>
        <dbReference type="ARBA" id="ARBA00022737"/>
    </source>
</evidence>
<dbReference type="Gene3D" id="2.130.10.10">
    <property type="entry name" value="YVTN repeat-like/Quinoprotein amine dehydrogenase"/>
    <property type="match status" value="1"/>
</dbReference>
<keyword evidence="5" id="KW-1185">Reference proteome</keyword>
<keyword evidence="1 3" id="KW-0853">WD repeat</keyword>
<gene>
    <name evidence="4" type="ORF">L211DRAFT_393380</name>
</gene>
<keyword evidence="2" id="KW-0677">Repeat</keyword>
<dbReference type="GO" id="GO:0032991">
    <property type="term" value="C:protein-containing complex"/>
    <property type="evidence" value="ECO:0007669"/>
    <property type="project" value="UniProtKB-ARBA"/>
</dbReference>
<feature type="repeat" description="WD" evidence="3">
    <location>
        <begin position="12"/>
        <end position="51"/>
    </location>
</feature>
<keyword evidence="4" id="KW-0418">Kinase</keyword>
<dbReference type="OrthoDB" id="10251741at2759"/>
<dbReference type="GO" id="GO:0016301">
    <property type="term" value="F:kinase activity"/>
    <property type="evidence" value="ECO:0007669"/>
    <property type="project" value="UniProtKB-KW"/>
</dbReference>
<dbReference type="PANTHER" id="PTHR44090:SF1">
    <property type="entry name" value="SUPERKILLER COMPLEX PROTEIN 8"/>
    <property type="match status" value="1"/>
</dbReference>
<accession>A0A3N4M7G2</accession>
<dbReference type="SUPFAM" id="SSF50978">
    <property type="entry name" value="WD40 repeat-like"/>
    <property type="match status" value="1"/>
</dbReference>
<dbReference type="PANTHER" id="PTHR44090">
    <property type="entry name" value="WD REPEAT-CONTAINING PROTEIN 61"/>
    <property type="match status" value="1"/>
</dbReference>
<evidence type="ECO:0000256" key="1">
    <source>
        <dbReference type="ARBA" id="ARBA00022574"/>
    </source>
</evidence>
<keyword evidence="4" id="KW-0808">Transferase</keyword>
<evidence type="ECO:0000313" key="4">
    <source>
        <dbReference type="EMBL" id="RPB28561.1"/>
    </source>
</evidence>
<dbReference type="AlphaFoldDB" id="A0A3N4M7G2"/>
<dbReference type="PROSITE" id="PS50294">
    <property type="entry name" value="WD_REPEATS_REGION"/>
    <property type="match status" value="1"/>
</dbReference>
<sequence>MSKQYLTSHIIEEAHKSDVFGLDVTSKYVLSVSGESAVKVWDAKDPEHPKVHQFDGAHRLGIHHVAVCSNGNTAATAGYEGGLKLWDLEGMQKKGQIERPADGDIWAVSLNTTGDLVSSTTHDGRIIIRDVRNLRDKVDGKLTASGHENGGVYVFNNETGRMLHSLSGLVKPIRAVAFSPGGRLLAAGGQSNVIALYDAVSGEQVANLTGHSGWIFSLSWSETGEYLLSGSFDGKAKIWSIDQRTCVATHSESAHGLFAVRWLPRIGMNEGFVTAGAGKNIAFYREAMGG</sequence>
<dbReference type="Pfam" id="PF00400">
    <property type="entry name" value="WD40"/>
    <property type="match status" value="3"/>
</dbReference>
<dbReference type="Proteomes" id="UP000267821">
    <property type="component" value="Unassembled WGS sequence"/>
</dbReference>